<evidence type="ECO:0000313" key="1">
    <source>
        <dbReference type="EMBL" id="KAL0474007.1"/>
    </source>
</evidence>
<sequence>MDKCWFTVNNTHYPPPSLESMRSGHPISPASLGHLIPSLNHLDQIINAKAIEPFPSTMDIHGPTIMEDFKWDHTHTHSLSLEGKASIPLGPAGVNMGVGLGGAFIKSVANYWEFDRLERYIMQPTRSYVQKCIERDEVKRWIAKNKSMMMMGRWEVYMITGIIVARGGGRNKKEKNRGKEFSVEVTVEVPLIVEAGPGGKRTMTRQKTWSTSQTGDFVWAVRLAKITKSGLHSDWEMETVFGKTSSFRGQKAIF</sequence>
<reference evidence="1 2" key="1">
    <citation type="submission" date="2023-09" db="EMBL/GenBank/DDBJ databases">
        <title>Multi-omics analysis of a traditional fermented food reveals byproduct-associated fungal strains for waste-to-food upcycling.</title>
        <authorList>
            <consortium name="Lawrence Berkeley National Laboratory"/>
            <person name="Rekdal V.M."/>
            <person name="Villalobos-Escobedo J.M."/>
            <person name="Rodriguez-Valeron N."/>
            <person name="Garcia M.O."/>
            <person name="Vasquez D.P."/>
            <person name="Damayanti I."/>
            <person name="Sorensen P.M."/>
            <person name="Baidoo E.E."/>
            <person name="De Carvalho A.C."/>
            <person name="Riley R."/>
            <person name="Lipzen A."/>
            <person name="He G."/>
            <person name="Yan M."/>
            <person name="Haridas S."/>
            <person name="Daum C."/>
            <person name="Yoshinaga Y."/>
            <person name="Ng V."/>
            <person name="Grigoriev I.V."/>
            <person name="Munk R."/>
            <person name="Nuraida L."/>
            <person name="Wijaya C.H."/>
            <person name="Morales P.-C."/>
            <person name="Keasling J.D."/>
        </authorList>
    </citation>
    <scope>NUCLEOTIDE SEQUENCE [LARGE SCALE GENOMIC DNA]</scope>
    <source>
        <strain evidence="1 2">FGSC 2613</strain>
    </source>
</reference>
<accession>A0ABR3DMW9</accession>
<organism evidence="1 2">
    <name type="scientific">Neurospora intermedia</name>
    <dbReference type="NCBI Taxonomy" id="5142"/>
    <lineage>
        <taxon>Eukaryota</taxon>
        <taxon>Fungi</taxon>
        <taxon>Dikarya</taxon>
        <taxon>Ascomycota</taxon>
        <taxon>Pezizomycotina</taxon>
        <taxon>Sordariomycetes</taxon>
        <taxon>Sordariomycetidae</taxon>
        <taxon>Sordariales</taxon>
        <taxon>Sordariaceae</taxon>
        <taxon>Neurospora</taxon>
    </lineage>
</organism>
<dbReference type="Proteomes" id="UP001451303">
    <property type="component" value="Unassembled WGS sequence"/>
</dbReference>
<proteinExistence type="predicted"/>
<comment type="caution">
    <text evidence="1">The sequence shown here is derived from an EMBL/GenBank/DDBJ whole genome shotgun (WGS) entry which is preliminary data.</text>
</comment>
<dbReference type="EMBL" id="JAVLET010000002">
    <property type="protein sequence ID" value="KAL0474007.1"/>
    <property type="molecule type" value="Genomic_DNA"/>
</dbReference>
<gene>
    <name evidence="1" type="ORF">QR685DRAFT_518421</name>
</gene>
<keyword evidence="2" id="KW-1185">Reference proteome</keyword>
<protein>
    <submittedName>
        <fullName evidence="1">Uncharacterized protein</fullName>
    </submittedName>
</protein>
<name>A0ABR3DMW9_NEUIN</name>
<evidence type="ECO:0000313" key="2">
    <source>
        <dbReference type="Proteomes" id="UP001451303"/>
    </source>
</evidence>